<organism evidence="5 6">
    <name type="scientific">Pandoraea thiooxydans</name>
    <dbReference type="NCBI Taxonomy" id="445709"/>
    <lineage>
        <taxon>Bacteria</taxon>
        <taxon>Pseudomonadati</taxon>
        <taxon>Pseudomonadota</taxon>
        <taxon>Betaproteobacteria</taxon>
        <taxon>Burkholderiales</taxon>
        <taxon>Burkholderiaceae</taxon>
        <taxon>Pandoraea</taxon>
    </lineage>
</organism>
<dbReference type="PANTHER" id="PTHR44858">
    <property type="entry name" value="TETRATRICOPEPTIDE REPEAT PROTEIN 6"/>
    <property type="match status" value="1"/>
</dbReference>
<reference evidence="6" key="1">
    <citation type="submission" date="2015-06" db="EMBL/GenBank/DDBJ databases">
        <authorList>
            <person name="Lim Y.L."/>
            <person name="Ee R."/>
            <person name="Yong D."/>
            <person name="How K.Y."/>
            <person name="Yin W.F."/>
            <person name="Chan K.G."/>
        </authorList>
    </citation>
    <scope>NUCLEOTIDE SEQUENCE [LARGE SCALE GENOMIC DNA]</scope>
    <source>
        <strain evidence="6">DSM 25325</strain>
    </source>
</reference>
<dbReference type="PANTHER" id="PTHR44858:SF1">
    <property type="entry name" value="UDP-N-ACETYLGLUCOSAMINE--PEPTIDE N-ACETYLGLUCOSAMINYLTRANSFERASE SPINDLY-RELATED"/>
    <property type="match status" value="1"/>
</dbReference>
<dbReference type="AlphaFoldDB" id="A0A0G3EY24"/>
<dbReference type="SMART" id="SM00028">
    <property type="entry name" value="TPR"/>
    <property type="match status" value="3"/>
</dbReference>
<keyword evidence="1" id="KW-0677">Repeat</keyword>
<dbReference type="KEGG" id="ptx:ABW99_03325"/>
<dbReference type="InterPro" id="IPR050498">
    <property type="entry name" value="Ycf3"/>
</dbReference>
<dbReference type="Pfam" id="PF14559">
    <property type="entry name" value="TPR_19"/>
    <property type="match status" value="1"/>
</dbReference>
<dbReference type="SUPFAM" id="SSF48452">
    <property type="entry name" value="TPR-like"/>
    <property type="match status" value="1"/>
</dbReference>
<dbReference type="OrthoDB" id="9814042at2"/>
<dbReference type="Pfam" id="PF13432">
    <property type="entry name" value="TPR_16"/>
    <property type="match status" value="1"/>
</dbReference>
<evidence type="ECO:0000256" key="1">
    <source>
        <dbReference type="ARBA" id="ARBA00022737"/>
    </source>
</evidence>
<dbReference type="InterPro" id="IPR011990">
    <property type="entry name" value="TPR-like_helical_dom_sf"/>
</dbReference>
<dbReference type="Gene3D" id="1.25.40.10">
    <property type="entry name" value="Tetratricopeptide repeat domain"/>
    <property type="match status" value="1"/>
</dbReference>
<dbReference type="InterPro" id="IPR013360">
    <property type="entry name" value="Pilus_4_PilW"/>
</dbReference>
<dbReference type="NCBIfam" id="TIGR02521">
    <property type="entry name" value="type_IV_pilW"/>
    <property type="match status" value="1"/>
</dbReference>
<keyword evidence="2 3" id="KW-0802">TPR repeat</keyword>
<feature type="chain" id="PRO_5006798159" evidence="4">
    <location>
        <begin position="20"/>
        <end position="255"/>
    </location>
</feature>
<keyword evidence="4" id="KW-0732">Signal</keyword>
<evidence type="ECO:0000313" key="5">
    <source>
        <dbReference type="EMBL" id="AKJ70332.2"/>
    </source>
</evidence>
<keyword evidence="6" id="KW-1185">Reference proteome</keyword>
<dbReference type="PROSITE" id="PS50005">
    <property type="entry name" value="TPR"/>
    <property type="match status" value="2"/>
</dbReference>
<gene>
    <name evidence="5" type="ORF">ABW99_03325</name>
</gene>
<name>A0A0G3EY24_9BURK</name>
<evidence type="ECO:0000256" key="4">
    <source>
        <dbReference type="SAM" id="SignalP"/>
    </source>
</evidence>
<dbReference type="PROSITE" id="PS51257">
    <property type="entry name" value="PROKAR_LIPOPROTEIN"/>
    <property type="match status" value="1"/>
</dbReference>
<feature type="repeat" description="TPR" evidence="3">
    <location>
        <begin position="141"/>
        <end position="174"/>
    </location>
</feature>
<dbReference type="InterPro" id="IPR019734">
    <property type="entry name" value="TPR_rpt"/>
</dbReference>
<feature type="signal peptide" evidence="4">
    <location>
        <begin position="1"/>
        <end position="19"/>
    </location>
</feature>
<evidence type="ECO:0000313" key="6">
    <source>
        <dbReference type="Proteomes" id="UP000036700"/>
    </source>
</evidence>
<dbReference type="RefSeq" id="WP_062551257.1">
    <property type="nucleotide sequence ID" value="NZ_CP011568.3"/>
</dbReference>
<dbReference type="EMBL" id="CP011568">
    <property type="protein sequence ID" value="AKJ70332.2"/>
    <property type="molecule type" value="Genomic_DNA"/>
</dbReference>
<protein>
    <submittedName>
        <fullName evidence="5">Uncharacterized protein</fullName>
    </submittedName>
</protein>
<feature type="repeat" description="TPR" evidence="3">
    <location>
        <begin position="39"/>
        <end position="72"/>
    </location>
</feature>
<dbReference type="STRING" id="445709.ABW99_03325"/>
<proteinExistence type="predicted"/>
<accession>A0A0G3EY24</accession>
<sequence>MMWRAGLLSPLGLVIAACAQPFQPPEAAASRVELVEQRAQVHFELANTYFRAGQLQTALSAVHKAIAADPAFDEGYHLRALAHMGLGNSAEAESDFERVLQSRPKDGALLNNYGWFLCEQSRYEESVAAFELSAASSRHVAKPLIGAGICSVRLGRIEQAQAFFERARQADPENVVAAVELARLHLRHNEFDAARAQLGELNRSTRATAESLWLEAGIAHRLGLTQERKALTDALLQKYPRSPEAAAFERGSLDG</sequence>
<evidence type="ECO:0000256" key="3">
    <source>
        <dbReference type="PROSITE-ProRule" id="PRU00339"/>
    </source>
</evidence>
<dbReference type="Proteomes" id="UP000036700">
    <property type="component" value="Chromosome"/>
</dbReference>
<evidence type="ECO:0000256" key="2">
    <source>
        <dbReference type="ARBA" id="ARBA00022803"/>
    </source>
</evidence>